<reference evidence="3" key="1">
    <citation type="journal article" date="2014" name="Proc. Natl. Acad. Sci. U.S.A.">
        <title>Extensive sampling of basidiomycete genomes demonstrates inadequacy of the white-rot/brown-rot paradigm for wood decay fungi.</title>
        <authorList>
            <person name="Riley R."/>
            <person name="Salamov A.A."/>
            <person name="Brown D.W."/>
            <person name="Nagy L.G."/>
            <person name="Floudas D."/>
            <person name="Held B.W."/>
            <person name="Levasseur A."/>
            <person name="Lombard V."/>
            <person name="Morin E."/>
            <person name="Otillar R."/>
            <person name="Lindquist E.A."/>
            <person name="Sun H."/>
            <person name="LaButti K.M."/>
            <person name="Schmutz J."/>
            <person name="Jabbour D."/>
            <person name="Luo H."/>
            <person name="Baker S.E."/>
            <person name="Pisabarro A.G."/>
            <person name="Walton J.D."/>
            <person name="Blanchette R.A."/>
            <person name="Henrissat B."/>
            <person name="Martin F."/>
            <person name="Cullen D."/>
            <person name="Hibbett D.S."/>
            <person name="Grigoriev I.V."/>
        </authorList>
    </citation>
    <scope>NUCLEOTIDE SEQUENCE [LARGE SCALE GENOMIC DNA]</scope>
    <source>
        <strain evidence="3">MUCL 33604</strain>
    </source>
</reference>
<evidence type="ECO:0000313" key="2">
    <source>
        <dbReference type="EMBL" id="KDQ51433.1"/>
    </source>
</evidence>
<accession>A0A067P976</accession>
<keyword evidence="3" id="KW-1185">Reference proteome</keyword>
<evidence type="ECO:0000313" key="3">
    <source>
        <dbReference type="Proteomes" id="UP000027265"/>
    </source>
</evidence>
<feature type="compositionally biased region" description="Low complexity" evidence="1">
    <location>
        <begin position="181"/>
        <end position="190"/>
    </location>
</feature>
<dbReference type="STRING" id="933084.A0A067P976"/>
<dbReference type="AlphaFoldDB" id="A0A067P976"/>
<proteinExistence type="predicted"/>
<dbReference type="OrthoDB" id="2677451at2759"/>
<gene>
    <name evidence="2" type="ORF">JAAARDRAFT_50724</name>
</gene>
<name>A0A067P976_9AGAM</name>
<evidence type="ECO:0000256" key="1">
    <source>
        <dbReference type="SAM" id="MobiDB-lite"/>
    </source>
</evidence>
<dbReference type="HOGENOM" id="CLU_052703_0_0_1"/>
<sequence>MNNDLNHDIPLDMEQWQAHFPRAGYWFNVLPQHPFIHGPAVNQPPQPQFLPPPGPPPAYIQPVVAPGQQAPVPMNEVGTIRVSIPRNSGVVGAIVTRSMITVPTDLVFGDFFDRICAQMDLHPSNAQIGYKFHTDRVRDPPHRLSNEDDLREAMEMGMGLIRRARTRTVVMEVHNLVPPAAASSAASASSSKKRKRTQDLFSDDDDEPSTTMSFVKELRQLKQHVECAKHNGKYCYVSPITGDHKNLNIYQLTLWAKKIFLGDATLQEPPSVLEFERLCKKVRRSNSSSNVASLSTPAIHVHLPATYALGDVGGSRRVNTATPSPSPSHIDLTGDSSDDDPVVIYPTVTELLAYLHCKYSKYGCDIPQYQGILSLLGCTTVDQVEKLDFETFTIAADIPVMIAANIVDEAGIWTRRARKGKGKPDLRFIVHDDAENTPSTEK</sequence>
<dbReference type="InParanoid" id="A0A067P976"/>
<dbReference type="EMBL" id="KL197748">
    <property type="protein sequence ID" value="KDQ51433.1"/>
    <property type="molecule type" value="Genomic_DNA"/>
</dbReference>
<dbReference type="Proteomes" id="UP000027265">
    <property type="component" value="Unassembled WGS sequence"/>
</dbReference>
<organism evidence="2 3">
    <name type="scientific">Jaapia argillacea MUCL 33604</name>
    <dbReference type="NCBI Taxonomy" id="933084"/>
    <lineage>
        <taxon>Eukaryota</taxon>
        <taxon>Fungi</taxon>
        <taxon>Dikarya</taxon>
        <taxon>Basidiomycota</taxon>
        <taxon>Agaricomycotina</taxon>
        <taxon>Agaricomycetes</taxon>
        <taxon>Agaricomycetidae</taxon>
        <taxon>Jaapiales</taxon>
        <taxon>Jaapiaceae</taxon>
        <taxon>Jaapia</taxon>
    </lineage>
</organism>
<protein>
    <submittedName>
        <fullName evidence="2">Uncharacterized protein</fullName>
    </submittedName>
</protein>
<feature type="region of interest" description="Disordered" evidence="1">
    <location>
        <begin position="181"/>
        <end position="209"/>
    </location>
</feature>